<evidence type="ECO:0000256" key="2">
    <source>
        <dbReference type="ARBA" id="ARBA00022840"/>
    </source>
</evidence>
<proteinExistence type="predicted"/>
<evidence type="ECO:0000256" key="4">
    <source>
        <dbReference type="SAM" id="MobiDB-lite"/>
    </source>
</evidence>
<feature type="compositionally biased region" description="Polar residues" evidence="4">
    <location>
        <begin position="489"/>
        <end position="507"/>
    </location>
</feature>
<dbReference type="InterPro" id="IPR003439">
    <property type="entry name" value="ABC_transporter-like_ATP-bd"/>
</dbReference>
<gene>
    <name evidence="6" type="ORF">UFOPK4179_01320</name>
</gene>
<accession>A0A6J6AHZ1</accession>
<dbReference type="SMART" id="SM00382">
    <property type="entry name" value="AAA"/>
    <property type="match status" value="2"/>
</dbReference>
<dbReference type="AlphaFoldDB" id="A0A6J6AHZ1"/>
<dbReference type="InterPro" id="IPR017871">
    <property type="entry name" value="ABC_transporter-like_CS"/>
</dbReference>
<dbReference type="InterPro" id="IPR027417">
    <property type="entry name" value="P-loop_NTPase"/>
</dbReference>
<dbReference type="SUPFAM" id="SSF52540">
    <property type="entry name" value="P-loop containing nucleoside triphosphate hydrolases"/>
    <property type="match status" value="2"/>
</dbReference>
<dbReference type="PANTHER" id="PTHR42855:SF1">
    <property type="entry name" value="ABC TRANSPORTER DOMAIN-CONTAINING PROTEIN"/>
    <property type="match status" value="1"/>
</dbReference>
<evidence type="ECO:0000313" key="6">
    <source>
        <dbReference type="EMBL" id="CAB4368517.1"/>
    </source>
</evidence>
<dbReference type="GO" id="GO:0016887">
    <property type="term" value="F:ATP hydrolysis activity"/>
    <property type="evidence" value="ECO:0007669"/>
    <property type="project" value="InterPro"/>
</dbReference>
<dbReference type="InterPro" id="IPR051309">
    <property type="entry name" value="ABCF_ATPase"/>
</dbReference>
<dbReference type="InterPro" id="IPR003593">
    <property type="entry name" value="AAA+_ATPase"/>
</dbReference>
<dbReference type="InterPro" id="IPR032524">
    <property type="entry name" value="ABC_tran_C"/>
</dbReference>
<dbReference type="Gene3D" id="3.40.50.300">
    <property type="entry name" value="P-loop containing nucleotide triphosphate hydrolases"/>
    <property type="match status" value="3"/>
</dbReference>
<evidence type="ECO:0000256" key="3">
    <source>
        <dbReference type="SAM" id="Coils"/>
    </source>
</evidence>
<dbReference type="PANTHER" id="PTHR42855">
    <property type="entry name" value="ABC TRANSPORTER ATP-BINDING SUBUNIT"/>
    <property type="match status" value="1"/>
</dbReference>
<dbReference type="CDD" id="cd03221">
    <property type="entry name" value="ABCF_EF-3"/>
    <property type="match status" value="2"/>
</dbReference>
<dbReference type="GO" id="GO:0003677">
    <property type="term" value="F:DNA binding"/>
    <property type="evidence" value="ECO:0007669"/>
    <property type="project" value="InterPro"/>
</dbReference>
<feature type="coiled-coil region" evidence="3">
    <location>
        <begin position="554"/>
        <end position="581"/>
    </location>
</feature>
<dbReference type="EMBL" id="CAETWZ010000178">
    <property type="protein sequence ID" value="CAB4368517.1"/>
    <property type="molecule type" value="Genomic_DNA"/>
</dbReference>
<organism evidence="6">
    <name type="scientific">freshwater metagenome</name>
    <dbReference type="NCBI Taxonomy" id="449393"/>
    <lineage>
        <taxon>unclassified sequences</taxon>
        <taxon>metagenomes</taxon>
        <taxon>ecological metagenomes</taxon>
    </lineage>
</organism>
<dbReference type="PROSITE" id="PS50893">
    <property type="entry name" value="ABC_TRANSPORTER_2"/>
    <property type="match status" value="2"/>
</dbReference>
<feature type="domain" description="ABC transporter" evidence="5">
    <location>
        <begin position="4"/>
        <end position="208"/>
    </location>
</feature>
<protein>
    <submittedName>
        <fullName evidence="6">Unannotated protein</fullName>
    </submittedName>
</protein>
<keyword evidence="3" id="KW-0175">Coiled coil</keyword>
<reference evidence="6" key="1">
    <citation type="submission" date="2020-05" db="EMBL/GenBank/DDBJ databases">
        <authorList>
            <person name="Chiriac C."/>
            <person name="Salcher M."/>
            <person name="Ghai R."/>
            <person name="Kavagutti S V."/>
        </authorList>
    </citation>
    <scope>NUCLEOTIDE SEQUENCE</scope>
</reference>
<keyword evidence="1" id="KW-0547">Nucleotide-binding</keyword>
<dbReference type="Pfam" id="PF16326">
    <property type="entry name" value="ABC_tran_CTD"/>
    <property type="match status" value="1"/>
</dbReference>
<dbReference type="GO" id="GO:0005524">
    <property type="term" value="F:ATP binding"/>
    <property type="evidence" value="ECO:0007669"/>
    <property type="project" value="UniProtKB-KW"/>
</dbReference>
<sequence length="584" mass="62951">MILIDAEGLKASRPGRPLFEDVSITLSTGDRLGVVGLNGCGKSTLFRILSGELRPDAGVVRTGRGARIGVLPQLPVLPHGTVREAVGGGWQGEAMLDKLGMGDMTDADTRELSGGQLKRVALARLLAGEWDCLILDEPTNHLDLDAIGFLEETLARFPGGLAIVTHDRHVLDRVTNRVLEIDRGHAYLHIPAGENEGSGYAAYLAARAEREENSATAEQVRKNAAKKELAWLRRGAPARTAKPKARIAAAEALIANKPDGPARQGELGLDLGSKRLGSKGIEMLGVGFTWPDGHEVLHAFDHALEPGDRLGIVGPNGAGKSTLLDMIAGRLTPTVGTIDIGKTVLVGYYDQLGKELDLSKRVRDVVAGDKGSPSVEDLNLMKRFWFDGDAQFAPLSTLSGGERRRLQLLLTLIEQPNVLLLDEPTNDLDLDTLRALEDYLDDWPGIVVVVSHDRAFIDRTVEEILALDGEGGAALVPGGVATWLKQRSARTTTPRSAPNQRSSSTKPAKQKSSRSPSTLNRLIANVEKDMTKRTTRQTALYQDIADAGNDHKKLAALGEELAALQTTIESLETQWLELTEELGS</sequence>
<name>A0A6J6AHZ1_9ZZZZ</name>
<feature type="region of interest" description="Disordered" evidence="4">
    <location>
        <begin position="486"/>
        <end position="519"/>
    </location>
</feature>
<dbReference type="PROSITE" id="PS00211">
    <property type="entry name" value="ABC_TRANSPORTER_1"/>
    <property type="match status" value="2"/>
</dbReference>
<dbReference type="Pfam" id="PF00005">
    <property type="entry name" value="ABC_tran"/>
    <property type="match status" value="2"/>
</dbReference>
<evidence type="ECO:0000256" key="1">
    <source>
        <dbReference type="ARBA" id="ARBA00022741"/>
    </source>
</evidence>
<feature type="domain" description="ABC transporter" evidence="5">
    <location>
        <begin position="281"/>
        <end position="503"/>
    </location>
</feature>
<keyword evidence="2" id="KW-0067">ATP-binding</keyword>
<evidence type="ECO:0000259" key="5">
    <source>
        <dbReference type="PROSITE" id="PS50893"/>
    </source>
</evidence>